<sequence>MFKKRFGKNLPISNSEDKIPNKSLSKAVFHSALYMLGEGEGTSLARNMRLLHRGTPLRTPRNEEDEEEYRYDLWDSFKHILCVRQPSAPRAADGERLWRLSHCIDHN</sequence>
<evidence type="ECO:0000313" key="1">
    <source>
        <dbReference type="EMBL" id="PKI31767.1"/>
    </source>
</evidence>
<proteinExistence type="predicted"/>
<dbReference type="AlphaFoldDB" id="A0A2I0HJ79"/>
<accession>A0A2I0HJ79</accession>
<keyword evidence="2" id="KW-1185">Reference proteome</keyword>
<reference evidence="1 2" key="1">
    <citation type="submission" date="2017-11" db="EMBL/GenBank/DDBJ databases">
        <title>De-novo sequencing of pomegranate (Punica granatum L.) genome.</title>
        <authorList>
            <person name="Akparov Z."/>
            <person name="Amiraslanov A."/>
            <person name="Hajiyeva S."/>
            <person name="Abbasov M."/>
            <person name="Kaur K."/>
            <person name="Hamwieh A."/>
            <person name="Solovyev V."/>
            <person name="Salamov A."/>
            <person name="Braich B."/>
            <person name="Kosarev P."/>
            <person name="Mahmoud A."/>
            <person name="Hajiyev E."/>
            <person name="Babayeva S."/>
            <person name="Izzatullayeva V."/>
            <person name="Mammadov A."/>
            <person name="Mammadov A."/>
            <person name="Sharifova S."/>
            <person name="Ojaghi J."/>
            <person name="Eynullazada K."/>
            <person name="Bayramov B."/>
            <person name="Abdulazimova A."/>
            <person name="Shahmuradov I."/>
        </authorList>
    </citation>
    <scope>NUCLEOTIDE SEQUENCE [LARGE SCALE GENOMIC DNA]</scope>
    <source>
        <strain evidence="2">cv. AG2017</strain>
        <tissue evidence="1">Leaf</tissue>
    </source>
</reference>
<dbReference type="EMBL" id="PGOL01008411">
    <property type="protein sequence ID" value="PKI31767.1"/>
    <property type="molecule type" value="Genomic_DNA"/>
</dbReference>
<evidence type="ECO:0000313" key="2">
    <source>
        <dbReference type="Proteomes" id="UP000233551"/>
    </source>
</evidence>
<name>A0A2I0HJ79_PUNGR</name>
<organism evidence="1 2">
    <name type="scientific">Punica granatum</name>
    <name type="common">Pomegranate</name>
    <dbReference type="NCBI Taxonomy" id="22663"/>
    <lineage>
        <taxon>Eukaryota</taxon>
        <taxon>Viridiplantae</taxon>
        <taxon>Streptophyta</taxon>
        <taxon>Embryophyta</taxon>
        <taxon>Tracheophyta</taxon>
        <taxon>Spermatophyta</taxon>
        <taxon>Magnoliopsida</taxon>
        <taxon>eudicotyledons</taxon>
        <taxon>Gunneridae</taxon>
        <taxon>Pentapetalae</taxon>
        <taxon>rosids</taxon>
        <taxon>malvids</taxon>
        <taxon>Myrtales</taxon>
        <taxon>Lythraceae</taxon>
        <taxon>Punica</taxon>
    </lineage>
</organism>
<gene>
    <name evidence="1" type="ORF">CRG98_047842</name>
</gene>
<dbReference type="Proteomes" id="UP000233551">
    <property type="component" value="Unassembled WGS sequence"/>
</dbReference>
<comment type="caution">
    <text evidence="1">The sequence shown here is derived from an EMBL/GenBank/DDBJ whole genome shotgun (WGS) entry which is preliminary data.</text>
</comment>
<protein>
    <submittedName>
        <fullName evidence="1">Uncharacterized protein</fullName>
    </submittedName>
</protein>